<name>A0A9X3BGL9_9MYCO</name>
<feature type="domain" description="AAA+ ATPase" evidence="1">
    <location>
        <begin position="244"/>
        <end position="415"/>
    </location>
</feature>
<dbReference type="InterPro" id="IPR003593">
    <property type="entry name" value="AAA+_ATPase"/>
</dbReference>
<dbReference type="AlphaFoldDB" id="A0A9X3BGL9"/>
<dbReference type="SMART" id="SM00382">
    <property type="entry name" value="AAA"/>
    <property type="match status" value="1"/>
</dbReference>
<dbReference type="GO" id="GO:0005524">
    <property type="term" value="F:ATP binding"/>
    <property type="evidence" value="ECO:0007669"/>
    <property type="project" value="InterPro"/>
</dbReference>
<dbReference type="InterPro" id="IPR052934">
    <property type="entry name" value="Methyl-DNA_Rec/Restrict_Enz"/>
</dbReference>
<dbReference type="EMBL" id="JACKRN010000434">
    <property type="protein sequence ID" value="MCV7071049.1"/>
    <property type="molecule type" value="Genomic_DNA"/>
</dbReference>
<dbReference type="PANTHER" id="PTHR37291:SF1">
    <property type="entry name" value="TYPE IV METHYL-DIRECTED RESTRICTION ENZYME ECOKMCRB SUBUNIT"/>
    <property type="match status" value="1"/>
</dbReference>
<reference evidence="2" key="1">
    <citation type="submission" date="2020-07" db="EMBL/GenBank/DDBJ databases">
        <authorList>
            <person name="Pettersson B.M.F."/>
            <person name="Behra P.R.K."/>
            <person name="Ramesh M."/>
            <person name="Das S."/>
            <person name="Dasgupta S."/>
            <person name="Kirsebom L.A."/>
        </authorList>
    </citation>
    <scope>NUCLEOTIDE SEQUENCE</scope>
    <source>
        <strain evidence="2">DSM 45406</strain>
    </source>
</reference>
<dbReference type="PANTHER" id="PTHR37291">
    <property type="entry name" value="5-METHYLCYTOSINE-SPECIFIC RESTRICTION ENZYME B"/>
    <property type="match status" value="1"/>
</dbReference>
<evidence type="ECO:0000313" key="3">
    <source>
        <dbReference type="Proteomes" id="UP001140272"/>
    </source>
</evidence>
<dbReference type="GO" id="GO:0016887">
    <property type="term" value="F:ATP hydrolysis activity"/>
    <property type="evidence" value="ECO:0007669"/>
    <property type="project" value="InterPro"/>
</dbReference>
<dbReference type="CDD" id="cd00009">
    <property type="entry name" value="AAA"/>
    <property type="match status" value="1"/>
</dbReference>
<dbReference type="Pfam" id="PF07728">
    <property type="entry name" value="AAA_5"/>
    <property type="match status" value="1"/>
</dbReference>
<dbReference type="SUPFAM" id="SSF52540">
    <property type="entry name" value="P-loop containing nucleoside triphosphate hydrolases"/>
    <property type="match status" value="1"/>
</dbReference>
<dbReference type="Proteomes" id="UP001140272">
    <property type="component" value="Unassembled WGS sequence"/>
</dbReference>
<gene>
    <name evidence="2" type="ORF">H7H73_12050</name>
</gene>
<organism evidence="2 3">
    <name type="scientific">Mycolicibacterium rufum</name>
    <dbReference type="NCBI Taxonomy" id="318424"/>
    <lineage>
        <taxon>Bacteria</taxon>
        <taxon>Bacillati</taxon>
        <taxon>Actinomycetota</taxon>
        <taxon>Actinomycetes</taxon>
        <taxon>Mycobacteriales</taxon>
        <taxon>Mycobacteriaceae</taxon>
        <taxon>Mycolicibacterium</taxon>
    </lineage>
</organism>
<dbReference type="InterPro" id="IPR027417">
    <property type="entry name" value="P-loop_NTPase"/>
</dbReference>
<comment type="caution">
    <text evidence="2">The sequence shown here is derived from an EMBL/GenBank/DDBJ whole genome shotgun (WGS) entry which is preliminary data.</text>
</comment>
<proteinExistence type="predicted"/>
<evidence type="ECO:0000259" key="1">
    <source>
        <dbReference type="SMART" id="SM00382"/>
    </source>
</evidence>
<sequence>MYSHSHLTHFAGLFGLDTSGDAIDVNRRLLHHLVALPELNGQDSSTLARVLYAWSPPPGARVTKYWKVAPGARGRFWDECREGNYICVGWDEIGDLSLFDTEDDFKTAFTAAYADEYNGNKSAITQKAKELWRLREMSEGDKIIANRGTREILAVGKVTAAGYQYRSERREYHHTVNVEWNLGAGRVLDEPVKRWATTTVAKIPATHVERLLNPNVVITEPDEDPTTTAEDEPRYTKWKKILDRKGQLIFYGPPGTGKTRAAKGFASWLLRQHSPNATTESHLTEVTFHASYAYEDFIEGFRPKAGETELKLELRDGIFKRVASEAASHPDELRIVIIDEINRADVPRVFGELMTVLEIGRRGQSVTLPTSGERLTVPENVVVLGTMNTADQSIRSLDAALRRRFGFIELMPDSDLLADTAIDELPLDQFLTELNQRIAREAGRERQIGHSFFLDNGAPIEAAETFGEVIRSDIIPLLQEIAYDDYSQLKKFLGSAVIDEAGSRLTPVVLDDGQLVAALADEYNLQIQSIPE</sequence>
<dbReference type="Gene3D" id="3.40.50.300">
    <property type="entry name" value="P-loop containing nucleotide triphosphate hydrolases"/>
    <property type="match status" value="1"/>
</dbReference>
<dbReference type="InterPro" id="IPR011704">
    <property type="entry name" value="ATPase_dyneun-rel_AAA"/>
</dbReference>
<accession>A0A9X3BGL9</accession>
<evidence type="ECO:0000313" key="2">
    <source>
        <dbReference type="EMBL" id="MCV7071049.1"/>
    </source>
</evidence>
<protein>
    <submittedName>
        <fullName evidence="2">AAA family ATPase</fullName>
    </submittedName>
</protein>
<reference evidence="2" key="2">
    <citation type="journal article" date="2022" name="BMC Genomics">
        <title>Comparative genome analysis of mycobacteria focusing on tRNA and non-coding RNA.</title>
        <authorList>
            <person name="Behra P.R.K."/>
            <person name="Pettersson B.M.F."/>
            <person name="Ramesh M."/>
            <person name="Das S."/>
            <person name="Dasgupta S."/>
            <person name="Kirsebom L.A."/>
        </authorList>
    </citation>
    <scope>NUCLEOTIDE SEQUENCE</scope>
    <source>
        <strain evidence="2">DSM 45406</strain>
    </source>
</reference>